<evidence type="ECO:0000313" key="3">
    <source>
        <dbReference type="EMBL" id="NJP00762.1"/>
    </source>
</evidence>
<reference evidence="3 4" key="1">
    <citation type="submission" date="2020-03" db="EMBL/GenBank/DDBJ databases">
        <authorList>
            <person name="Wang L."/>
            <person name="He N."/>
            <person name="Li Y."/>
            <person name="Fang Y."/>
            <person name="Zhang F."/>
        </authorList>
    </citation>
    <scope>NUCLEOTIDE SEQUENCE [LARGE SCALE GENOMIC DNA]</scope>
    <source>
        <strain evidence="4">hsmgli-8</strain>
    </source>
</reference>
<evidence type="ECO:0000313" key="4">
    <source>
        <dbReference type="Proteomes" id="UP000746535"/>
    </source>
</evidence>
<protein>
    <submittedName>
        <fullName evidence="3">Glycosyltransferase family 2 protein</fullName>
    </submittedName>
</protein>
<keyword evidence="1" id="KW-0997">Cell inner membrane</keyword>
<organism evidence="3 4">
    <name type="scientific">Pseudomonas quercus</name>
    <dbReference type="NCBI Taxonomy" id="2722792"/>
    <lineage>
        <taxon>Bacteria</taxon>
        <taxon>Pseudomonadati</taxon>
        <taxon>Pseudomonadota</taxon>
        <taxon>Gammaproteobacteria</taxon>
        <taxon>Pseudomonadales</taxon>
        <taxon>Pseudomonadaceae</taxon>
        <taxon>Pseudomonas</taxon>
    </lineage>
</organism>
<dbReference type="Proteomes" id="UP000746535">
    <property type="component" value="Unassembled WGS sequence"/>
</dbReference>
<dbReference type="InterPro" id="IPR029044">
    <property type="entry name" value="Nucleotide-diphossugar_trans"/>
</dbReference>
<dbReference type="CDD" id="cd00761">
    <property type="entry name" value="Glyco_tranf_GTA_type"/>
    <property type="match status" value="1"/>
</dbReference>
<gene>
    <name evidence="3" type="ORF">HBH25_07795</name>
</gene>
<keyword evidence="1" id="KW-0472">Membrane</keyword>
<dbReference type="PANTHER" id="PTHR43685:SF11">
    <property type="entry name" value="GLYCOSYLTRANSFERASE TAGX-RELATED"/>
    <property type="match status" value="1"/>
</dbReference>
<proteinExistence type="predicted"/>
<dbReference type="SUPFAM" id="SSF53448">
    <property type="entry name" value="Nucleotide-diphospho-sugar transferases"/>
    <property type="match status" value="1"/>
</dbReference>
<dbReference type="Pfam" id="PF00535">
    <property type="entry name" value="Glycos_transf_2"/>
    <property type="match status" value="1"/>
</dbReference>
<dbReference type="PANTHER" id="PTHR43685">
    <property type="entry name" value="GLYCOSYLTRANSFERASE"/>
    <property type="match status" value="1"/>
</dbReference>
<feature type="domain" description="Glycosyltransferase 2-like" evidence="2">
    <location>
        <begin position="18"/>
        <end position="178"/>
    </location>
</feature>
<name>A0ABX0YC00_9PSED</name>
<comment type="caution">
    <text evidence="3">The sequence shown here is derived from an EMBL/GenBank/DDBJ whole genome shotgun (WGS) entry which is preliminary data.</text>
</comment>
<evidence type="ECO:0000256" key="1">
    <source>
        <dbReference type="ARBA" id="ARBA00022519"/>
    </source>
</evidence>
<accession>A0ABX0YC00</accession>
<dbReference type="EMBL" id="JAAVJI010000003">
    <property type="protein sequence ID" value="NJP00762.1"/>
    <property type="molecule type" value="Genomic_DNA"/>
</dbReference>
<keyword evidence="1" id="KW-1003">Cell membrane</keyword>
<dbReference type="InterPro" id="IPR050834">
    <property type="entry name" value="Glycosyltransf_2"/>
</dbReference>
<dbReference type="InterPro" id="IPR001173">
    <property type="entry name" value="Glyco_trans_2-like"/>
</dbReference>
<evidence type="ECO:0000259" key="2">
    <source>
        <dbReference type="Pfam" id="PF00535"/>
    </source>
</evidence>
<sequence>MTEHHLSRPLAASMPLVSIIAPCYNAERYLEQALESIYAQDYGNFEVIIVDDGSTDRSIELLNSLQPRYGFSLYTQANQGVSGALNTGLSVARGDYVATPDLDDLMLPHSISVRARYLEAHPEVGLVGALITYMDEHGTLTKTERQQGIRHLDFASLLAEGRVVGAPVSLYRMSAIKAVGGYDAAIKVQDFQMTLRIAYQGFGVHVLPDVVTRYRRHPNNLSKRYKVLLDSDLRTIAPYKAHPQYARGRVALINKALKYAVVQDKRDAWRLLREIPWRLIDRTTVRRFKRLLTH</sequence>
<keyword evidence="4" id="KW-1185">Reference proteome</keyword>
<dbReference type="Gene3D" id="3.90.550.10">
    <property type="entry name" value="Spore Coat Polysaccharide Biosynthesis Protein SpsA, Chain A"/>
    <property type="match status" value="1"/>
</dbReference>